<dbReference type="Proteomes" id="UP000298327">
    <property type="component" value="Unassembled WGS sequence"/>
</dbReference>
<sequence length="125" mass="13566">MAENLNILHARLVPFVFEIRVPGDIVLTIRFATSIIQMASIRVAKAVLSTNICSVFMGSVSSQMSNTVAHFAFNARAPATPFRNYIMHRTRSSERPCPSPSTQMPTAGHDDASRGPASGPRISAH</sequence>
<organism evidence="2 3">
    <name type="scientific">Dentipellis fragilis</name>
    <dbReference type="NCBI Taxonomy" id="205917"/>
    <lineage>
        <taxon>Eukaryota</taxon>
        <taxon>Fungi</taxon>
        <taxon>Dikarya</taxon>
        <taxon>Basidiomycota</taxon>
        <taxon>Agaricomycotina</taxon>
        <taxon>Agaricomycetes</taxon>
        <taxon>Russulales</taxon>
        <taxon>Hericiaceae</taxon>
        <taxon>Dentipellis</taxon>
    </lineage>
</organism>
<protein>
    <submittedName>
        <fullName evidence="2">Uncharacterized protein</fullName>
    </submittedName>
</protein>
<proteinExistence type="predicted"/>
<evidence type="ECO:0000313" key="2">
    <source>
        <dbReference type="EMBL" id="TFY51992.1"/>
    </source>
</evidence>
<name>A0A4Y9XQE8_9AGAM</name>
<reference evidence="2 3" key="1">
    <citation type="submission" date="2019-02" db="EMBL/GenBank/DDBJ databases">
        <title>Genome sequencing of the rare red list fungi Dentipellis fragilis.</title>
        <authorList>
            <person name="Buettner E."/>
            <person name="Kellner H."/>
        </authorList>
    </citation>
    <scope>NUCLEOTIDE SEQUENCE [LARGE SCALE GENOMIC DNA]</scope>
    <source>
        <strain evidence="2 3">DSM 105465</strain>
    </source>
</reference>
<evidence type="ECO:0000256" key="1">
    <source>
        <dbReference type="SAM" id="MobiDB-lite"/>
    </source>
</evidence>
<dbReference type="AlphaFoldDB" id="A0A4Y9XQE8"/>
<gene>
    <name evidence="2" type="ORF">EVG20_g10749</name>
</gene>
<accession>A0A4Y9XQE8</accession>
<evidence type="ECO:0000313" key="3">
    <source>
        <dbReference type="Proteomes" id="UP000298327"/>
    </source>
</evidence>
<feature type="region of interest" description="Disordered" evidence="1">
    <location>
        <begin position="87"/>
        <end position="125"/>
    </location>
</feature>
<keyword evidence="3" id="KW-1185">Reference proteome</keyword>
<comment type="caution">
    <text evidence="2">The sequence shown here is derived from an EMBL/GenBank/DDBJ whole genome shotgun (WGS) entry which is preliminary data.</text>
</comment>
<dbReference type="EMBL" id="SEOQ01001391">
    <property type="protein sequence ID" value="TFY51992.1"/>
    <property type="molecule type" value="Genomic_DNA"/>
</dbReference>